<evidence type="ECO:0000313" key="28">
    <source>
        <dbReference type="Proteomes" id="UP000585696"/>
    </source>
</evidence>
<evidence type="ECO:0000313" key="10">
    <source>
        <dbReference type="EMBL" id="MBC1493452.1"/>
    </source>
</evidence>
<dbReference type="EMBL" id="JAASTX010000036">
    <property type="protein sequence ID" value="MBC1493452.1"/>
    <property type="molecule type" value="Genomic_DNA"/>
</dbReference>
<dbReference type="EMBL" id="JAARRU010000011">
    <property type="protein sequence ID" value="MBC1567257.1"/>
    <property type="molecule type" value="Genomic_DNA"/>
</dbReference>
<dbReference type="RefSeq" id="WP_036084199.1">
    <property type="nucleotide sequence ID" value="NZ_CBCSHQ010000024.1"/>
</dbReference>
<dbReference type="Proteomes" id="UP000544413">
    <property type="component" value="Unassembled WGS sequence"/>
</dbReference>
<protein>
    <submittedName>
        <fullName evidence="9">MATE family efflux transporter</fullName>
    </submittedName>
    <submittedName>
        <fullName evidence="8">Multidrug transporter MatE</fullName>
    </submittedName>
</protein>
<comment type="caution">
    <text evidence="8">The sequence shown here is derived from an EMBL/GenBank/DDBJ whole genome shotgun (WGS) entry which is preliminary data.</text>
</comment>
<dbReference type="PANTHER" id="PTHR42925">
    <property type="entry name" value="MULTIDRUG AND TOXIN EFFLUX PROTEIN MATE FAMILY"/>
    <property type="match status" value="1"/>
</dbReference>
<dbReference type="Proteomes" id="UP000574104">
    <property type="component" value="Unassembled WGS sequence"/>
</dbReference>
<feature type="transmembrane region" description="Helical" evidence="7">
    <location>
        <begin position="161"/>
        <end position="179"/>
    </location>
</feature>
<evidence type="ECO:0000313" key="25">
    <source>
        <dbReference type="Proteomes" id="UP000544413"/>
    </source>
</evidence>
<dbReference type="EMBL" id="JAARVG010000022">
    <property type="protein sequence ID" value="MBC1794994.1"/>
    <property type="molecule type" value="Genomic_DNA"/>
</dbReference>
<feature type="transmembrane region" description="Helical" evidence="7">
    <location>
        <begin position="191"/>
        <end position="213"/>
    </location>
</feature>
<dbReference type="Proteomes" id="UP000539064">
    <property type="component" value="Unassembled WGS sequence"/>
</dbReference>
<gene>
    <name evidence="8" type="ORF">EP57_03255</name>
    <name evidence="9" type="ORF">HB836_16385</name>
    <name evidence="11" type="ORF">HB902_16840</name>
    <name evidence="13" type="ORF">HB904_17960</name>
    <name evidence="12" type="ORF">HB907_17760</name>
    <name evidence="14" type="ORF">HCA52_16325</name>
    <name evidence="15" type="ORF">HCB06_17145</name>
    <name evidence="16" type="ORF">HCB35_17785</name>
    <name evidence="17" type="ORF">HCB69_12235</name>
    <name evidence="18" type="ORF">HCC36_11180</name>
    <name evidence="10" type="ORF">HCI99_16645</name>
</gene>
<proteinExistence type="predicted"/>
<dbReference type="EMBL" id="JAARZT010000020">
    <property type="protein sequence ID" value="MBC2293791.1"/>
    <property type="molecule type" value="Genomic_DNA"/>
</dbReference>
<dbReference type="EMBL" id="JAARZS010000035">
    <property type="protein sequence ID" value="MBC2285146.1"/>
    <property type="molecule type" value="Genomic_DNA"/>
</dbReference>
<evidence type="ECO:0000256" key="4">
    <source>
        <dbReference type="ARBA" id="ARBA00022692"/>
    </source>
</evidence>
<dbReference type="PIRSF" id="PIRSF006603">
    <property type="entry name" value="DinF"/>
    <property type="match status" value="1"/>
</dbReference>
<keyword evidence="19" id="KW-1185">Reference proteome</keyword>
<feature type="transmembrane region" description="Helical" evidence="7">
    <location>
        <begin position="279"/>
        <end position="298"/>
    </location>
</feature>
<dbReference type="InterPro" id="IPR048279">
    <property type="entry name" value="MdtK-like"/>
</dbReference>
<sequence length="446" mass="49057">MEESQTTTKLSLFSLAWPIFIEQFLRVMISYVTVFMLGHYSDDAVAATGVANQILVISVIMFAFISVGVQILVAQMIGARKHGLIEQVITNGIVFSVVIGAIVSLIFLFLSTQFLTWMGLDPHLVEVGTPFLEIIGGTSILTAIPYAIMPILRTHGHVRQAMYIPVVAGLITVVGNYLVLYGPLSYLDLGVTGVGIATVVGNVVAIFLSIWLLHRHVDYRFQWHKFKDLSRRTMYSILRLGLPSAGENMSYAGSQLIVTAIIALMGTDALTTKVYASTVSQFVALFAISIGQASQIIIGRAVGAKEVDRAYKQGFRSWRIGLIIAVAVSVLIYIFSEPIMHLFTSNENIIAMTKQLFLLSIFLEIGRSTNIIIISSLNSTGDVRFPFIVGIIVMWIVSLPFSYALGITAGMGLVGVWLAYIIDEGLRGCLMVYRWRSKVWSLKSVL</sequence>
<dbReference type="Proteomes" id="UP000541955">
    <property type="component" value="Unassembled WGS sequence"/>
</dbReference>
<accession>A0A099WFB3</accession>
<evidence type="ECO:0000313" key="11">
    <source>
        <dbReference type="EMBL" id="MBC1563744.1"/>
    </source>
</evidence>
<comment type="subcellular location">
    <subcellularLocation>
        <location evidence="1">Cell membrane</location>
        <topology evidence="1">Multi-pass membrane protein</topology>
    </subcellularLocation>
</comment>
<dbReference type="EMBL" id="JAARPT010000014">
    <property type="protein sequence ID" value="MBC1403172.1"/>
    <property type="molecule type" value="Genomic_DNA"/>
</dbReference>
<name>A0A099WFB3_9LIST</name>
<evidence type="ECO:0000256" key="6">
    <source>
        <dbReference type="ARBA" id="ARBA00023136"/>
    </source>
</evidence>
<feature type="transmembrane region" description="Helical" evidence="7">
    <location>
        <begin position="89"/>
        <end position="110"/>
    </location>
</feature>
<evidence type="ECO:0000313" key="8">
    <source>
        <dbReference type="EMBL" id="KGL43238.1"/>
    </source>
</evidence>
<evidence type="ECO:0000313" key="15">
    <source>
        <dbReference type="EMBL" id="MBC2118364.1"/>
    </source>
</evidence>
<evidence type="ECO:0000256" key="5">
    <source>
        <dbReference type="ARBA" id="ARBA00022989"/>
    </source>
</evidence>
<evidence type="ECO:0000313" key="22">
    <source>
        <dbReference type="Proteomes" id="UP000539064"/>
    </source>
</evidence>
<dbReference type="Proteomes" id="UP000585696">
    <property type="component" value="Unassembled WGS sequence"/>
</dbReference>
<keyword evidence="6 7" id="KW-0472">Membrane</keyword>
<dbReference type="GeneID" id="58716442"/>
<dbReference type="STRING" id="1552123.EP57_03255"/>
<keyword evidence="4 7" id="KW-0812">Transmembrane</keyword>
<dbReference type="Proteomes" id="UP000543005">
    <property type="component" value="Unassembled WGS sequence"/>
</dbReference>
<dbReference type="EMBL" id="JNFA01000007">
    <property type="protein sequence ID" value="KGL43238.1"/>
    <property type="molecule type" value="Genomic_DNA"/>
</dbReference>
<dbReference type="Proteomes" id="UP000533953">
    <property type="component" value="Unassembled WGS sequence"/>
</dbReference>
<dbReference type="Proteomes" id="UP000553016">
    <property type="component" value="Unassembled WGS sequence"/>
</dbReference>
<feature type="transmembrane region" description="Helical" evidence="7">
    <location>
        <begin position="130"/>
        <end position="149"/>
    </location>
</feature>
<evidence type="ECO:0000313" key="18">
    <source>
        <dbReference type="EMBL" id="MBC2293791.1"/>
    </source>
</evidence>
<keyword evidence="2" id="KW-0813">Transport</keyword>
<dbReference type="EMBL" id="JAARXI010000016">
    <property type="protein sequence ID" value="MBC2118364.1"/>
    <property type="molecule type" value="Genomic_DNA"/>
</dbReference>
<feature type="transmembrane region" description="Helical" evidence="7">
    <location>
        <begin position="249"/>
        <end position="267"/>
    </location>
</feature>
<dbReference type="CDD" id="cd13134">
    <property type="entry name" value="MATE_like_8"/>
    <property type="match status" value="1"/>
</dbReference>
<dbReference type="AlphaFoldDB" id="A0A099WFB3"/>
<evidence type="ECO:0000313" key="20">
    <source>
        <dbReference type="Proteomes" id="UP000529446"/>
    </source>
</evidence>
<keyword evidence="3" id="KW-1003">Cell membrane</keyword>
<feature type="transmembrane region" description="Helical" evidence="7">
    <location>
        <begin position="12"/>
        <end position="34"/>
    </location>
</feature>
<dbReference type="EMBL" id="JAARRW010000013">
    <property type="protein sequence ID" value="MBC1563744.1"/>
    <property type="molecule type" value="Genomic_DNA"/>
</dbReference>
<feature type="transmembrane region" description="Helical" evidence="7">
    <location>
        <begin position="385"/>
        <end position="405"/>
    </location>
</feature>
<feature type="transmembrane region" description="Helical" evidence="7">
    <location>
        <begin position="356"/>
        <end position="373"/>
    </location>
</feature>
<evidence type="ECO:0000313" key="24">
    <source>
        <dbReference type="Proteomes" id="UP000543005"/>
    </source>
</evidence>
<dbReference type="eggNOG" id="COG0534">
    <property type="taxonomic scope" value="Bacteria"/>
</dbReference>
<dbReference type="OrthoDB" id="9806302at2"/>
<dbReference type="PANTHER" id="PTHR42925:SF1">
    <property type="entry name" value="VIRULENCE FACTOR MVIN"/>
    <property type="match status" value="1"/>
</dbReference>
<evidence type="ECO:0000313" key="29">
    <source>
        <dbReference type="Proteomes" id="UP000586951"/>
    </source>
</evidence>
<keyword evidence="5 7" id="KW-1133">Transmembrane helix</keyword>
<dbReference type="Proteomes" id="UP000529446">
    <property type="component" value="Unassembled WGS sequence"/>
</dbReference>
<evidence type="ECO:0000256" key="2">
    <source>
        <dbReference type="ARBA" id="ARBA00022448"/>
    </source>
</evidence>
<feature type="transmembrane region" description="Helical" evidence="7">
    <location>
        <begin position="318"/>
        <end position="336"/>
    </location>
</feature>
<dbReference type="GO" id="GO:0042910">
    <property type="term" value="F:xenobiotic transmembrane transporter activity"/>
    <property type="evidence" value="ECO:0007669"/>
    <property type="project" value="InterPro"/>
</dbReference>
<dbReference type="EMBL" id="JAARSH010000019">
    <property type="protein sequence ID" value="MBC1618063.1"/>
    <property type="molecule type" value="Genomic_DNA"/>
</dbReference>
<dbReference type="Pfam" id="PF01554">
    <property type="entry name" value="MatE"/>
    <property type="match status" value="2"/>
</dbReference>
<evidence type="ECO:0000313" key="9">
    <source>
        <dbReference type="EMBL" id="MBC1403172.1"/>
    </source>
</evidence>
<dbReference type="InterPro" id="IPR002528">
    <property type="entry name" value="MATE_fam"/>
</dbReference>
<evidence type="ECO:0000313" key="27">
    <source>
        <dbReference type="Proteomes" id="UP000574104"/>
    </source>
</evidence>
<evidence type="ECO:0000256" key="3">
    <source>
        <dbReference type="ARBA" id="ARBA00022475"/>
    </source>
</evidence>
<evidence type="ECO:0000313" key="26">
    <source>
        <dbReference type="Proteomes" id="UP000553016"/>
    </source>
</evidence>
<dbReference type="InterPro" id="IPR047135">
    <property type="entry name" value="YsiQ"/>
</dbReference>
<evidence type="ECO:0000313" key="12">
    <source>
        <dbReference type="EMBL" id="MBC1567257.1"/>
    </source>
</evidence>
<reference evidence="20 21" key="2">
    <citation type="submission" date="2020-03" db="EMBL/GenBank/DDBJ databases">
        <title>Soil Listeria distribution.</title>
        <authorList>
            <person name="Liao J."/>
            <person name="Wiedmann M."/>
        </authorList>
    </citation>
    <scope>NUCLEOTIDE SEQUENCE [LARGE SCALE GENOMIC DNA]</scope>
    <source>
        <strain evidence="18 24">FSL L7-0051</strain>
        <strain evidence="17 28">FSL L7-0054</strain>
        <strain evidence="16 26">FSL L7-0149</strain>
        <strain evidence="15 20">FSL L7-0360</strain>
        <strain evidence="14 22">FSL L7-0978</strain>
        <strain evidence="13 27">FSL L7-1299</strain>
        <strain evidence="11 23">FSL L7-1387</strain>
        <strain evidence="12 29">FSL L7-1427</strain>
        <strain evidence="10 21">FSL L7-1547</strain>
        <strain evidence="9 25">FSL L7-1658</strain>
    </source>
</reference>
<dbReference type="NCBIfam" id="TIGR00797">
    <property type="entry name" value="matE"/>
    <property type="match status" value="1"/>
</dbReference>
<dbReference type="EMBL" id="JAARZA010000013">
    <property type="protein sequence ID" value="MBC2242328.1"/>
    <property type="molecule type" value="Genomic_DNA"/>
</dbReference>
<dbReference type="GO" id="GO:0005886">
    <property type="term" value="C:plasma membrane"/>
    <property type="evidence" value="ECO:0007669"/>
    <property type="project" value="UniProtKB-SubCell"/>
</dbReference>
<evidence type="ECO:0000256" key="7">
    <source>
        <dbReference type="SAM" id="Phobius"/>
    </source>
</evidence>
<evidence type="ECO:0000313" key="19">
    <source>
        <dbReference type="Proteomes" id="UP000029844"/>
    </source>
</evidence>
<evidence type="ECO:0000256" key="1">
    <source>
        <dbReference type="ARBA" id="ARBA00004651"/>
    </source>
</evidence>
<feature type="transmembrane region" description="Helical" evidence="7">
    <location>
        <begin position="54"/>
        <end position="77"/>
    </location>
</feature>
<evidence type="ECO:0000313" key="14">
    <source>
        <dbReference type="EMBL" id="MBC1794994.1"/>
    </source>
</evidence>
<dbReference type="Proteomes" id="UP000029844">
    <property type="component" value="Unassembled WGS sequence"/>
</dbReference>
<evidence type="ECO:0000313" key="13">
    <source>
        <dbReference type="EMBL" id="MBC1618063.1"/>
    </source>
</evidence>
<evidence type="ECO:0000313" key="17">
    <source>
        <dbReference type="EMBL" id="MBC2285146.1"/>
    </source>
</evidence>
<reference evidence="8 19" key="1">
    <citation type="submission" date="2014-05" db="EMBL/GenBank/DDBJ databases">
        <title>Novel Listeriaceae from food processing environments.</title>
        <authorList>
            <person name="den Bakker H.C."/>
        </authorList>
    </citation>
    <scope>NUCLEOTIDE SEQUENCE [LARGE SCALE GENOMIC DNA]</scope>
    <source>
        <strain evidence="8 19">FSL A5-0281</strain>
    </source>
</reference>
<organism evidence="8 19">
    <name type="scientific">Listeria booriae</name>
    <dbReference type="NCBI Taxonomy" id="1552123"/>
    <lineage>
        <taxon>Bacteria</taxon>
        <taxon>Bacillati</taxon>
        <taxon>Bacillota</taxon>
        <taxon>Bacilli</taxon>
        <taxon>Bacillales</taxon>
        <taxon>Listeriaceae</taxon>
        <taxon>Listeria</taxon>
    </lineage>
</organism>
<evidence type="ECO:0000313" key="21">
    <source>
        <dbReference type="Proteomes" id="UP000533953"/>
    </source>
</evidence>
<dbReference type="Proteomes" id="UP000586951">
    <property type="component" value="Unassembled WGS sequence"/>
</dbReference>
<dbReference type="GO" id="GO:0015297">
    <property type="term" value="F:antiporter activity"/>
    <property type="evidence" value="ECO:0007669"/>
    <property type="project" value="InterPro"/>
</dbReference>
<evidence type="ECO:0000313" key="23">
    <source>
        <dbReference type="Proteomes" id="UP000541955"/>
    </source>
</evidence>
<evidence type="ECO:0000313" key="16">
    <source>
        <dbReference type="EMBL" id="MBC2242328.1"/>
    </source>
</evidence>